<dbReference type="HOGENOM" id="CLU_1275074_0_0_1"/>
<evidence type="ECO:0000313" key="11">
    <source>
        <dbReference type="EMBL" id="EDO35569.1"/>
    </source>
</evidence>
<gene>
    <name evidence="11" type="ORF">NEMVEDRAFT_v1g122235</name>
</gene>
<evidence type="ECO:0000256" key="6">
    <source>
        <dbReference type="ARBA" id="ARBA00023136"/>
    </source>
</evidence>
<dbReference type="GO" id="GO:0030425">
    <property type="term" value="C:dendrite"/>
    <property type="evidence" value="ECO:0000318"/>
    <property type="project" value="GO_Central"/>
</dbReference>
<dbReference type="InterPro" id="IPR017452">
    <property type="entry name" value="GPCR_Rhodpsn_7TM"/>
</dbReference>
<keyword evidence="4 9" id="KW-1133">Transmembrane helix</keyword>
<feature type="transmembrane region" description="Helical" evidence="9">
    <location>
        <begin position="25"/>
        <end position="51"/>
    </location>
</feature>
<dbReference type="PRINTS" id="PR00237">
    <property type="entry name" value="GPCRRHODOPSN"/>
</dbReference>
<evidence type="ECO:0000256" key="1">
    <source>
        <dbReference type="ARBA" id="ARBA00004651"/>
    </source>
</evidence>
<dbReference type="SUPFAM" id="SSF81321">
    <property type="entry name" value="Family A G protein-coupled receptor-like"/>
    <property type="match status" value="1"/>
</dbReference>
<keyword evidence="2" id="KW-1003">Cell membrane</keyword>
<reference evidence="11 12" key="1">
    <citation type="journal article" date="2007" name="Science">
        <title>Sea anemone genome reveals ancestral eumetazoan gene repertoire and genomic organization.</title>
        <authorList>
            <person name="Putnam N.H."/>
            <person name="Srivastava M."/>
            <person name="Hellsten U."/>
            <person name="Dirks B."/>
            <person name="Chapman J."/>
            <person name="Salamov A."/>
            <person name="Terry A."/>
            <person name="Shapiro H."/>
            <person name="Lindquist E."/>
            <person name="Kapitonov V.V."/>
            <person name="Jurka J."/>
            <person name="Genikhovich G."/>
            <person name="Grigoriev I.V."/>
            <person name="Lucas S.M."/>
            <person name="Steele R.E."/>
            <person name="Finnerty J.R."/>
            <person name="Technau U."/>
            <person name="Martindale M.Q."/>
            <person name="Rokhsar D.S."/>
        </authorList>
    </citation>
    <scope>NUCLEOTIDE SEQUENCE [LARGE SCALE GENOMIC DNA]</scope>
    <source>
        <strain evidence="12">CH2 X CH6</strain>
    </source>
</reference>
<evidence type="ECO:0000256" key="5">
    <source>
        <dbReference type="ARBA" id="ARBA00023040"/>
    </source>
</evidence>
<dbReference type="PROSITE" id="PS50262">
    <property type="entry name" value="G_PROTEIN_RECEP_F1_2"/>
    <property type="match status" value="1"/>
</dbReference>
<dbReference type="Pfam" id="PF00001">
    <property type="entry name" value="7tm_1"/>
    <property type="match status" value="1"/>
</dbReference>
<feature type="transmembrane region" description="Helical" evidence="9">
    <location>
        <begin position="63"/>
        <end position="91"/>
    </location>
</feature>
<keyword evidence="6 9" id="KW-0472">Membrane</keyword>
<keyword evidence="3 9" id="KW-0812">Transmembrane</keyword>
<keyword evidence="12" id="KW-1185">Reference proteome</keyword>
<dbReference type="GO" id="GO:0007268">
    <property type="term" value="P:chemical synaptic transmission"/>
    <property type="evidence" value="ECO:0000318"/>
    <property type="project" value="GO_Central"/>
</dbReference>
<dbReference type="PhylomeDB" id="A7SL26"/>
<dbReference type="GO" id="GO:0030594">
    <property type="term" value="F:neurotransmitter receptor activity"/>
    <property type="evidence" value="ECO:0000318"/>
    <property type="project" value="GO_Central"/>
</dbReference>
<evidence type="ECO:0000256" key="9">
    <source>
        <dbReference type="SAM" id="Phobius"/>
    </source>
</evidence>
<dbReference type="InterPro" id="IPR000276">
    <property type="entry name" value="GPCR_Rhodpsn"/>
</dbReference>
<evidence type="ECO:0000259" key="10">
    <source>
        <dbReference type="PROSITE" id="PS50262"/>
    </source>
</evidence>
<comment type="subcellular location">
    <subcellularLocation>
        <location evidence="1">Cell membrane</location>
        <topology evidence="1">Multi-pass membrane protein</topology>
    </subcellularLocation>
</comment>
<dbReference type="GO" id="GO:0045202">
    <property type="term" value="C:synapse"/>
    <property type="evidence" value="ECO:0007669"/>
    <property type="project" value="GOC"/>
</dbReference>
<organism evidence="11 12">
    <name type="scientific">Nematostella vectensis</name>
    <name type="common">Starlet sea anemone</name>
    <dbReference type="NCBI Taxonomy" id="45351"/>
    <lineage>
        <taxon>Eukaryota</taxon>
        <taxon>Metazoa</taxon>
        <taxon>Cnidaria</taxon>
        <taxon>Anthozoa</taxon>
        <taxon>Hexacorallia</taxon>
        <taxon>Actiniaria</taxon>
        <taxon>Edwardsiidae</taxon>
        <taxon>Nematostella</taxon>
    </lineage>
</organism>
<evidence type="ECO:0000256" key="2">
    <source>
        <dbReference type="ARBA" id="ARBA00022475"/>
    </source>
</evidence>
<accession>A7SL26</accession>
<dbReference type="PANTHER" id="PTHR24248">
    <property type="entry name" value="ADRENERGIC RECEPTOR-RELATED G-PROTEIN COUPLED RECEPTOR"/>
    <property type="match status" value="1"/>
</dbReference>
<dbReference type="PANTHER" id="PTHR24248:SF66">
    <property type="entry name" value="OCTOPAMINE RECEPTOR BETA-3R"/>
    <property type="match status" value="1"/>
</dbReference>
<dbReference type="Gene3D" id="1.20.1070.10">
    <property type="entry name" value="Rhodopsin 7-helix transmembrane proteins"/>
    <property type="match status" value="2"/>
</dbReference>
<dbReference type="EMBL" id="DS469694">
    <property type="protein sequence ID" value="EDO35569.1"/>
    <property type="molecule type" value="Genomic_DNA"/>
</dbReference>
<evidence type="ECO:0000256" key="7">
    <source>
        <dbReference type="ARBA" id="ARBA00023170"/>
    </source>
</evidence>
<keyword evidence="8" id="KW-0807">Transducer</keyword>
<sequence>MNNSSAKVVPGRLNLSGSRMEIGELLIWCIVNGVLSFSAIFGNSLIILSFVRFKKLRTRTNYFIVGLAVADFLVGLISMPMWIASMITVWLRTTSWMRSVLYRAFLALDAFAGISSILHLMLISLERMFAIGWPIYHRVSMHGRTGHDRSTKLTFTLFIVIGLFVVTWLPFFVVRFVLQECAMFCISWRFFYFTKFLHFSNSGLNPIVYGFRIPEYR</sequence>
<dbReference type="STRING" id="45351.A7SL26"/>
<dbReference type="GO" id="GO:0005886">
    <property type="term" value="C:plasma membrane"/>
    <property type="evidence" value="ECO:0000318"/>
    <property type="project" value="GO_Central"/>
</dbReference>
<feature type="transmembrane region" description="Helical" evidence="9">
    <location>
        <begin position="157"/>
        <end position="178"/>
    </location>
</feature>
<feature type="transmembrane region" description="Helical" evidence="9">
    <location>
        <begin position="111"/>
        <end position="136"/>
    </location>
</feature>
<proteinExistence type="predicted"/>
<dbReference type="eggNOG" id="KOG4220">
    <property type="taxonomic scope" value="Eukaryota"/>
</dbReference>
<evidence type="ECO:0000256" key="8">
    <source>
        <dbReference type="ARBA" id="ARBA00023224"/>
    </source>
</evidence>
<evidence type="ECO:0000313" key="12">
    <source>
        <dbReference type="Proteomes" id="UP000001593"/>
    </source>
</evidence>
<dbReference type="GO" id="GO:0004993">
    <property type="term" value="F:G protein-coupled serotonin receptor activity"/>
    <property type="evidence" value="ECO:0000318"/>
    <property type="project" value="GO_Central"/>
</dbReference>
<dbReference type="InParanoid" id="A7SL26"/>
<evidence type="ECO:0000256" key="4">
    <source>
        <dbReference type="ARBA" id="ARBA00022989"/>
    </source>
</evidence>
<name>A7SL26_NEMVE</name>
<feature type="domain" description="G-protein coupled receptors family 1 profile" evidence="10">
    <location>
        <begin position="42"/>
        <end position="217"/>
    </location>
</feature>
<dbReference type="AlphaFoldDB" id="A7SL26"/>
<protein>
    <recommendedName>
        <fullName evidence="10">G-protein coupled receptors family 1 profile domain-containing protein</fullName>
    </recommendedName>
</protein>
<keyword evidence="5" id="KW-0297">G-protein coupled receptor</keyword>
<dbReference type="Proteomes" id="UP000001593">
    <property type="component" value="Unassembled WGS sequence"/>
</dbReference>
<feature type="non-terminal residue" evidence="11">
    <location>
        <position position="217"/>
    </location>
</feature>
<evidence type="ECO:0000256" key="3">
    <source>
        <dbReference type="ARBA" id="ARBA00022692"/>
    </source>
</evidence>
<keyword evidence="7" id="KW-0675">Receptor</keyword>
<dbReference type="GO" id="GO:0007187">
    <property type="term" value="P:G protein-coupled receptor signaling pathway, coupled to cyclic nucleotide second messenger"/>
    <property type="evidence" value="ECO:0000318"/>
    <property type="project" value="GO_Central"/>
</dbReference>
<dbReference type="OMA" id="WIASMIT"/>